<dbReference type="InterPro" id="IPR012944">
    <property type="entry name" value="SusD_RagB_dom"/>
</dbReference>
<keyword evidence="5" id="KW-0998">Cell outer membrane</keyword>
<evidence type="ECO:0000259" key="7">
    <source>
        <dbReference type="Pfam" id="PF14322"/>
    </source>
</evidence>
<evidence type="ECO:0000256" key="1">
    <source>
        <dbReference type="ARBA" id="ARBA00004442"/>
    </source>
</evidence>
<dbReference type="Pfam" id="PF07980">
    <property type="entry name" value="SusD_RagB"/>
    <property type="match status" value="1"/>
</dbReference>
<comment type="similarity">
    <text evidence="2">Belongs to the SusD family.</text>
</comment>
<dbReference type="InterPro" id="IPR033985">
    <property type="entry name" value="SusD-like_N"/>
</dbReference>
<gene>
    <name evidence="8" type="ORF">ACFPFU_23595</name>
</gene>
<evidence type="ECO:0000259" key="6">
    <source>
        <dbReference type="Pfam" id="PF07980"/>
    </source>
</evidence>
<keyword evidence="4" id="KW-0472">Membrane</keyword>
<feature type="domain" description="RagB/SusD" evidence="6">
    <location>
        <begin position="292"/>
        <end position="576"/>
    </location>
</feature>
<dbReference type="EMBL" id="JBHSJJ010000021">
    <property type="protein sequence ID" value="MFC4874708.1"/>
    <property type="molecule type" value="Genomic_DNA"/>
</dbReference>
<dbReference type="RefSeq" id="WP_377068816.1">
    <property type="nucleotide sequence ID" value="NZ_JBHSJJ010000021.1"/>
</dbReference>
<keyword evidence="3" id="KW-0732">Signal</keyword>
<dbReference type="InterPro" id="IPR011990">
    <property type="entry name" value="TPR-like_helical_dom_sf"/>
</dbReference>
<dbReference type="SUPFAM" id="SSF48452">
    <property type="entry name" value="TPR-like"/>
    <property type="match status" value="1"/>
</dbReference>
<dbReference type="Proteomes" id="UP001595818">
    <property type="component" value="Unassembled WGS sequence"/>
</dbReference>
<evidence type="ECO:0000313" key="8">
    <source>
        <dbReference type="EMBL" id="MFC4874708.1"/>
    </source>
</evidence>
<proteinExistence type="inferred from homology"/>
<protein>
    <submittedName>
        <fullName evidence="8">RagB/SusD family nutrient uptake outer membrane protein</fullName>
    </submittedName>
</protein>
<reference evidence="9" key="1">
    <citation type="journal article" date="2019" name="Int. J. Syst. Evol. Microbiol.">
        <title>The Global Catalogue of Microorganisms (GCM) 10K type strain sequencing project: providing services to taxonomists for standard genome sequencing and annotation.</title>
        <authorList>
            <consortium name="The Broad Institute Genomics Platform"/>
            <consortium name="The Broad Institute Genome Sequencing Center for Infectious Disease"/>
            <person name="Wu L."/>
            <person name="Ma J."/>
        </authorList>
    </citation>
    <scope>NUCLEOTIDE SEQUENCE [LARGE SCALE GENOMIC DNA]</scope>
    <source>
        <strain evidence="9">CGMCC 4.7466</strain>
    </source>
</reference>
<accession>A0ABV9T7X1</accession>
<evidence type="ECO:0000256" key="5">
    <source>
        <dbReference type="ARBA" id="ARBA00023237"/>
    </source>
</evidence>
<comment type="subcellular location">
    <subcellularLocation>
        <location evidence="1">Cell outer membrane</location>
    </subcellularLocation>
</comment>
<name>A0ABV9T7X1_9BACT</name>
<sequence length="577" mass="66602">MKRLLTLLTIMTCISCQDAFELYPPDRLSPATAFNTADDLQLYVNSFYNNLPTGNTIVRGDALSDYLVGRSPSQYLTGTFNAAQATGWGWGALRNINYFLEHFRKAEIPEEELNHYEGMARFFRAWFYYDKVKQFGDVPWYDTVLDVADEDLYKPRDPRSMVMEQVLADLDFAGTHIRPNKDNTASFVNKWVALGFKSRVCLFEGTLRKYHPELGLQETADFWLEQAAEAAQEVIENGQYQLNMQGPLELSYRNLFIHETPNTTEIMLAAVNSLDLRVFNDANWYWTSATYGGRYSFIKSFINTFLMRDGSRFTDRGGYDEMPFWEEVEDRDLRLQQVIRMRGYEREGVPTPPSFTYTYTGYHPLKFTLDSRRTDGVAENNNSLPIMRYAEVLLNYAEARAELGTLTQAAWELTIGKLRERAGLTDTGMPSSADNYLMGTYFPEISDPLLLEVRRERGIELCLEGFRFDDLVRWRKGELLEMPHDGMYVPEMDTAYDLNSDGNPDVAFVTQTPQNPAEGVYYFIIDGNQHKLTGQSNGKIIAMDNFVRRFEDHQYFYPIPFDEIVLNPNLEQNPGWE</sequence>
<organism evidence="8 9">
    <name type="scientific">Negadavirga shengliensis</name>
    <dbReference type="NCBI Taxonomy" id="1389218"/>
    <lineage>
        <taxon>Bacteria</taxon>
        <taxon>Pseudomonadati</taxon>
        <taxon>Bacteroidota</taxon>
        <taxon>Cytophagia</taxon>
        <taxon>Cytophagales</taxon>
        <taxon>Cyclobacteriaceae</taxon>
        <taxon>Negadavirga</taxon>
    </lineage>
</organism>
<evidence type="ECO:0000256" key="2">
    <source>
        <dbReference type="ARBA" id="ARBA00006275"/>
    </source>
</evidence>
<evidence type="ECO:0000313" key="9">
    <source>
        <dbReference type="Proteomes" id="UP001595818"/>
    </source>
</evidence>
<keyword evidence="9" id="KW-1185">Reference proteome</keyword>
<dbReference type="Gene3D" id="1.25.40.390">
    <property type="match status" value="1"/>
</dbReference>
<evidence type="ECO:0000256" key="4">
    <source>
        <dbReference type="ARBA" id="ARBA00023136"/>
    </source>
</evidence>
<dbReference type="Pfam" id="PF14322">
    <property type="entry name" value="SusD-like_3"/>
    <property type="match status" value="1"/>
</dbReference>
<feature type="domain" description="SusD-like N-terminal" evidence="7">
    <location>
        <begin position="93"/>
        <end position="202"/>
    </location>
</feature>
<comment type="caution">
    <text evidence="8">The sequence shown here is derived from an EMBL/GenBank/DDBJ whole genome shotgun (WGS) entry which is preliminary data.</text>
</comment>
<evidence type="ECO:0000256" key="3">
    <source>
        <dbReference type="ARBA" id="ARBA00022729"/>
    </source>
</evidence>